<feature type="domain" description="Peptidase M16 C-terminal" evidence="2">
    <location>
        <begin position="23"/>
        <end position="175"/>
    </location>
</feature>
<reference evidence="3 4" key="1">
    <citation type="submission" date="2018-11" db="EMBL/GenBank/DDBJ databases">
        <authorList>
            <consortium name="Pathogen Informatics"/>
        </authorList>
    </citation>
    <scope>NUCLEOTIDE SEQUENCE [LARGE SCALE GENOMIC DNA]</scope>
</reference>
<evidence type="ECO:0000256" key="1">
    <source>
        <dbReference type="ARBA" id="ARBA00022723"/>
    </source>
</evidence>
<dbReference type="PANTHER" id="PTHR43690:SF18">
    <property type="entry name" value="INSULIN-DEGRADING ENZYME-RELATED"/>
    <property type="match status" value="1"/>
</dbReference>
<sequence length="375" mass="42123">MRSYFQQVNIHLVEDYMKALEGLTVNDMLLFVPAFFSRLYVKAFAYGNVSAAEAKEYVDYTLSALKPREVAVLKPYPKAALPACLNRLRVMNFDKTDVNTSLVLISPLQGTPSDDLRYEVMNELLGSCLQESAFAYLRTRETLGYAVGLYSWSLASTTGQCGLSVGVSSQANKFDSNLVAGRIYAFWYRIVPYIVLHLNEEAFQTSVEALIAANLLEDATMKVEIDRNRKEVFSDCPIFNRRERSVEILRHLKLRDLHDFYTETYYNLEKQPTLMIQVDALPEVVSSDASKNLKTFDWPLCIVPMVSDQVEAERSAALEVDVLEAVRMCAPSLVVDAAKGDPSAGVKSLHTALPPIVEISEIRDFKHKVLFPSSC</sequence>
<evidence type="ECO:0000313" key="3">
    <source>
        <dbReference type="EMBL" id="VDK42750.1"/>
    </source>
</evidence>
<dbReference type="EMBL" id="UYRS01019087">
    <property type="protein sequence ID" value="VDK42750.1"/>
    <property type="molecule type" value="Genomic_DNA"/>
</dbReference>
<gene>
    <name evidence="3" type="ORF">TASK_LOCUS9309</name>
</gene>
<organism evidence="3 4">
    <name type="scientific">Taenia asiatica</name>
    <name type="common">Asian tapeworm</name>
    <dbReference type="NCBI Taxonomy" id="60517"/>
    <lineage>
        <taxon>Eukaryota</taxon>
        <taxon>Metazoa</taxon>
        <taxon>Spiralia</taxon>
        <taxon>Lophotrochozoa</taxon>
        <taxon>Platyhelminthes</taxon>
        <taxon>Cestoda</taxon>
        <taxon>Eucestoda</taxon>
        <taxon>Cyclophyllidea</taxon>
        <taxon>Taeniidae</taxon>
        <taxon>Taenia</taxon>
    </lineage>
</organism>
<proteinExistence type="predicted"/>
<keyword evidence="1" id="KW-0479">Metal-binding</keyword>
<dbReference type="InterPro" id="IPR007863">
    <property type="entry name" value="Peptidase_M16_C"/>
</dbReference>
<keyword evidence="4" id="KW-1185">Reference proteome</keyword>
<dbReference type="PANTHER" id="PTHR43690">
    <property type="entry name" value="NARDILYSIN"/>
    <property type="match status" value="1"/>
</dbReference>
<evidence type="ECO:0000259" key="2">
    <source>
        <dbReference type="Pfam" id="PF05193"/>
    </source>
</evidence>
<dbReference type="InterPro" id="IPR050626">
    <property type="entry name" value="Peptidase_M16"/>
</dbReference>
<dbReference type="SUPFAM" id="SSF63411">
    <property type="entry name" value="LuxS/MPP-like metallohydrolase"/>
    <property type="match status" value="2"/>
</dbReference>
<accession>A0A3P6QFR0</accession>
<dbReference type="InterPro" id="IPR011249">
    <property type="entry name" value="Metalloenz_LuxS/M16"/>
</dbReference>
<protein>
    <recommendedName>
        <fullName evidence="2">Peptidase M16 C-terminal domain-containing protein</fullName>
    </recommendedName>
</protein>
<evidence type="ECO:0000313" key="4">
    <source>
        <dbReference type="Proteomes" id="UP000282613"/>
    </source>
</evidence>
<name>A0A3P6QFR0_TAEAS</name>
<dbReference type="OrthoDB" id="4953at2759"/>
<dbReference type="GO" id="GO:0046872">
    <property type="term" value="F:metal ion binding"/>
    <property type="evidence" value="ECO:0007669"/>
    <property type="project" value="UniProtKB-KW"/>
</dbReference>
<dbReference type="AlphaFoldDB" id="A0A3P6QFR0"/>
<dbReference type="Pfam" id="PF05193">
    <property type="entry name" value="Peptidase_M16_C"/>
    <property type="match status" value="1"/>
</dbReference>
<dbReference type="Proteomes" id="UP000282613">
    <property type="component" value="Unassembled WGS sequence"/>
</dbReference>
<dbReference type="Gene3D" id="3.30.830.10">
    <property type="entry name" value="Metalloenzyme, LuxS/M16 peptidase-like"/>
    <property type="match status" value="2"/>
</dbReference>